<keyword evidence="1" id="KW-0862">Zinc</keyword>
<feature type="binding site" evidence="1">
    <location>
        <position position="127"/>
    </location>
    <ligand>
        <name>Zn(2+)</name>
        <dbReference type="ChEBI" id="CHEBI:29105"/>
    </ligand>
</feature>
<reference evidence="4" key="1">
    <citation type="submission" date="2021-03" db="EMBL/GenBank/DDBJ databases">
        <title>Whole genome shotgun sequence of Actinoplanes auranticolor NBRC 12245.</title>
        <authorList>
            <person name="Komaki H."/>
            <person name="Tamura T."/>
        </authorList>
    </citation>
    <scope>NUCLEOTIDE SEQUENCE</scope>
    <source>
        <strain evidence="4">NBRC 12245</strain>
    </source>
</reference>
<dbReference type="GO" id="GO:0042759">
    <property type="term" value="P:long-chain fatty acid biosynthetic process"/>
    <property type="evidence" value="ECO:0007669"/>
    <property type="project" value="TreeGrafter"/>
</dbReference>
<dbReference type="GO" id="GO:0017040">
    <property type="term" value="F:N-acylsphingosine amidohydrolase activity"/>
    <property type="evidence" value="ECO:0007669"/>
    <property type="project" value="InterPro"/>
</dbReference>
<dbReference type="GO" id="GO:0016020">
    <property type="term" value="C:membrane"/>
    <property type="evidence" value="ECO:0007669"/>
    <property type="project" value="GOC"/>
</dbReference>
<feature type="signal peptide" evidence="2">
    <location>
        <begin position="1"/>
        <end position="23"/>
    </location>
</feature>
<dbReference type="Pfam" id="PF04734">
    <property type="entry name" value="Ceramidase_alk"/>
    <property type="match status" value="1"/>
</dbReference>
<dbReference type="GO" id="GO:0046514">
    <property type="term" value="P:ceramide catabolic process"/>
    <property type="evidence" value="ECO:0007669"/>
    <property type="project" value="InterPro"/>
</dbReference>
<sequence length="227" mass="23508">MSRPFTALAAVLLLLIPAQPAAARPVAAAAPAPAGYRVGAGIADITAGVAEVGMLGYADPAQTTAGLASRLWSRAFVVADGAGKRVALVSAEVDFITQAVQVEVLKRLQARYGTAYTDQNLVLTATHTHSGPGGFDEHVLYNLTTLGFEAPVFEAIVAGIVRSVDAAHADLAPGTVKIAEGTLSGANVNRSIEPFRANPAADRARFPDAVDTRMTVLRFEQAGRSGC</sequence>
<dbReference type="GO" id="GO:0046512">
    <property type="term" value="P:sphingosine biosynthetic process"/>
    <property type="evidence" value="ECO:0007669"/>
    <property type="project" value="TreeGrafter"/>
</dbReference>
<name>A0A919SC57_9ACTN</name>
<comment type="caution">
    <text evidence="4">The sequence shown here is derived from an EMBL/GenBank/DDBJ whole genome shotgun (WGS) entry which is preliminary data.</text>
</comment>
<protein>
    <recommendedName>
        <fullName evidence="3">Neutral/alkaline non-lysosomal ceramidase N-terminal domain-containing protein</fullName>
    </recommendedName>
</protein>
<dbReference type="InterPro" id="IPR031329">
    <property type="entry name" value="NEUT/ALK_ceramidase_N"/>
</dbReference>
<evidence type="ECO:0000256" key="2">
    <source>
        <dbReference type="SAM" id="SignalP"/>
    </source>
</evidence>
<dbReference type="EMBL" id="BOQL01000026">
    <property type="protein sequence ID" value="GIM68996.1"/>
    <property type="molecule type" value="Genomic_DNA"/>
</dbReference>
<dbReference type="Proteomes" id="UP000681340">
    <property type="component" value="Unassembled WGS sequence"/>
</dbReference>
<organism evidence="4 5">
    <name type="scientific">Actinoplanes auranticolor</name>
    <dbReference type="NCBI Taxonomy" id="47988"/>
    <lineage>
        <taxon>Bacteria</taxon>
        <taxon>Bacillati</taxon>
        <taxon>Actinomycetota</taxon>
        <taxon>Actinomycetes</taxon>
        <taxon>Micromonosporales</taxon>
        <taxon>Micromonosporaceae</taxon>
        <taxon>Actinoplanes</taxon>
    </lineage>
</organism>
<comment type="cofactor">
    <cofactor evidence="1">
        <name>Zn(2+)</name>
        <dbReference type="ChEBI" id="CHEBI:29105"/>
    </cofactor>
    <text evidence="1">Binds 1 zinc ion per subunit.</text>
</comment>
<dbReference type="PANTHER" id="PTHR12670">
    <property type="entry name" value="CERAMIDASE"/>
    <property type="match status" value="1"/>
</dbReference>
<feature type="chain" id="PRO_5036987695" description="Neutral/alkaline non-lysosomal ceramidase N-terminal domain-containing protein" evidence="2">
    <location>
        <begin position="24"/>
        <end position="227"/>
    </location>
</feature>
<dbReference type="PANTHER" id="PTHR12670:SF1">
    <property type="entry name" value="NEUTRAL CERAMIDASE"/>
    <property type="match status" value="1"/>
</dbReference>
<evidence type="ECO:0000256" key="1">
    <source>
        <dbReference type="PIRSR" id="PIRSR606823-2"/>
    </source>
</evidence>
<gene>
    <name evidence="4" type="ORF">Aau02nite_34180</name>
</gene>
<keyword evidence="1" id="KW-0479">Metal-binding</keyword>
<feature type="domain" description="Neutral/alkaline non-lysosomal ceramidase N-terminal" evidence="3">
    <location>
        <begin position="36"/>
        <end position="222"/>
    </location>
</feature>
<dbReference type="InterPro" id="IPR006823">
    <property type="entry name" value="Ceramidase_alk"/>
</dbReference>
<proteinExistence type="predicted"/>
<evidence type="ECO:0000313" key="5">
    <source>
        <dbReference type="Proteomes" id="UP000681340"/>
    </source>
</evidence>
<accession>A0A919SC57</accession>
<dbReference type="GO" id="GO:0046872">
    <property type="term" value="F:metal ion binding"/>
    <property type="evidence" value="ECO:0007669"/>
    <property type="project" value="UniProtKB-KW"/>
</dbReference>
<dbReference type="GO" id="GO:0005576">
    <property type="term" value="C:extracellular region"/>
    <property type="evidence" value="ECO:0007669"/>
    <property type="project" value="TreeGrafter"/>
</dbReference>
<keyword evidence="2" id="KW-0732">Signal</keyword>
<keyword evidence="5" id="KW-1185">Reference proteome</keyword>
<evidence type="ECO:0000313" key="4">
    <source>
        <dbReference type="EMBL" id="GIM68996.1"/>
    </source>
</evidence>
<dbReference type="AlphaFoldDB" id="A0A919SC57"/>
<evidence type="ECO:0000259" key="3">
    <source>
        <dbReference type="Pfam" id="PF04734"/>
    </source>
</evidence>